<proteinExistence type="predicted"/>
<dbReference type="AlphaFoldDB" id="A0A0G1MB06"/>
<organism evidence="1 2">
    <name type="scientific">Candidatus Giovannonibacteria bacterium GW2011_GWA2_45_21</name>
    <dbReference type="NCBI Taxonomy" id="1618649"/>
    <lineage>
        <taxon>Bacteria</taxon>
        <taxon>Candidatus Giovannoniibacteriota</taxon>
    </lineage>
</organism>
<gene>
    <name evidence="1" type="ORF">UX06_C0001G0013</name>
</gene>
<protein>
    <submittedName>
        <fullName evidence="1">Uncharacterized protein</fullName>
    </submittedName>
</protein>
<evidence type="ECO:0000313" key="1">
    <source>
        <dbReference type="EMBL" id="KKU05252.1"/>
    </source>
</evidence>
<dbReference type="Proteomes" id="UP000034696">
    <property type="component" value="Unassembled WGS sequence"/>
</dbReference>
<name>A0A0G1MB06_9BACT</name>
<evidence type="ECO:0000313" key="2">
    <source>
        <dbReference type="Proteomes" id="UP000034696"/>
    </source>
</evidence>
<accession>A0A0G1MB06</accession>
<reference evidence="1 2" key="1">
    <citation type="journal article" date="2015" name="Nature">
        <title>rRNA introns, odd ribosomes, and small enigmatic genomes across a large radiation of phyla.</title>
        <authorList>
            <person name="Brown C.T."/>
            <person name="Hug L.A."/>
            <person name="Thomas B.C."/>
            <person name="Sharon I."/>
            <person name="Castelle C.J."/>
            <person name="Singh A."/>
            <person name="Wilkins M.J."/>
            <person name="Williams K.H."/>
            <person name="Banfield J.F."/>
        </authorList>
    </citation>
    <scope>NUCLEOTIDE SEQUENCE [LARGE SCALE GENOMIC DNA]</scope>
</reference>
<dbReference type="EMBL" id="LCKT01000001">
    <property type="protein sequence ID" value="KKU05252.1"/>
    <property type="molecule type" value="Genomic_DNA"/>
</dbReference>
<sequence>MDIKHAMNPIKTISPIPCKECGQSTIRFTRIKGKVKENIRKSLYFFRFYDRCKCGKMWMYEEAKVTKDNPEYESWFYKSPITGK</sequence>
<comment type="caution">
    <text evidence="1">The sequence shown here is derived from an EMBL/GenBank/DDBJ whole genome shotgun (WGS) entry which is preliminary data.</text>
</comment>